<dbReference type="HOGENOM" id="CLU_001114_1_3_12"/>
<keyword evidence="6" id="KW-0269">Exonuclease</keyword>
<dbReference type="GO" id="GO:0005829">
    <property type="term" value="C:cytosol"/>
    <property type="evidence" value="ECO:0007669"/>
    <property type="project" value="TreeGrafter"/>
</dbReference>
<dbReference type="Pfam" id="PF12705">
    <property type="entry name" value="PDDEXK_1"/>
    <property type="match status" value="1"/>
</dbReference>
<gene>
    <name evidence="18" type="ordered locus">Spico_1434</name>
</gene>
<evidence type="ECO:0000256" key="15">
    <source>
        <dbReference type="SAM" id="MobiDB-lite"/>
    </source>
</evidence>
<evidence type="ECO:0000256" key="8">
    <source>
        <dbReference type="ARBA" id="ARBA00023125"/>
    </source>
</evidence>
<feature type="domain" description="UvrD-like helicase ATP-binding" evidence="16">
    <location>
        <begin position="26"/>
        <end position="461"/>
    </location>
</feature>
<keyword evidence="9" id="KW-0234">DNA repair</keyword>
<dbReference type="InterPro" id="IPR000212">
    <property type="entry name" value="DNA_helicase_UvrD/REP"/>
</dbReference>
<dbReference type="CDD" id="cd17932">
    <property type="entry name" value="DEXQc_UvrD"/>
    <property type="match status" value="1"/>
</dbReference>
<dbReference type="SUPFAM" id="SSF52980">
    <property type="entry name" value="Restriction endonuclease-like"/>
    <property type="match status" value="1"/>
</dbReference>
<dbReference type="GO" id="GO:0004527">
    <property type="term" value="F:exonuclease activity"/>
    <property type="evidence" value="ECO:0007669"/>
    <property type="project" value="UniProtKB-KW"/>
</dbReference>
<dbReference type="InterPro" id="IPR011604">
    <property type="entry name" value="PDDEXK-like_dom_sf"/>
</dbReference>
<dbReference type="Gene3D" id="3.40.50.300">
    <property type="entry name" value="P-loop containing nucleotide triphosphate hydrolases"/>
    <property type="match status" value="4"/>
</dbReference>
<feature type="region of interest" description="Disordered" evidence="15">
    <location>
        <begin position="646"/>
        <end position="680"/>
    </location>
</feature>
<dbReference type="InterPro" id="IPR038726">
    <property type="entry name" value="PDDEXK_AddAB-type"/>
</dbReference>
<dbReference type="KEGG" id="scc:Spico_1434"/>
<dbReference type="InterPro" id="IPR027417">
    <property type="entry name" value="P-loop_NTPase"/>
</dbReference>
<proteinExistence type="predicted"/>
<keyword evidence="3" id="KW-0227">DNA damage</keyword>
<keyword evidence="7 14" id="KW-0067">ATP-binding</keyword>
<evidence type="ECO:0000256" key="5">
    <source>
        <dbReference type="ARBA" id="ARBA00022806"/>
    </source>
</evidence>
<dbReference type="Proteomes" id="UP000007939">
    <property type="component" value="Chromosome"/>
</dbReference>
<keyword evidence="1" id="KW-0540">Nuclease</keyword>
<reference evidence="19" key="1">
    <citation type="submission" date="2011-04" db="EMBL/GenBank/DDBJ databases">
        <title>The complete genome of Spirochaeta coccoides DSM 17374.</title>
        <authorList>
            <person name="Lucas S."/>
            <person name="Copeland A."/>
            <person name="Lapidus A."/>
            <person name="Bruce D."/>
            <person name="Goodwin L."/>
            <person name="Pitluck S."/>
            <person name="Peters L."/>
            <person name="Kyrpides N."/>
            <person name="Mavromatis K."/>
            <person name="Pagani I."/>
            <person name="Ivanova N."/>
            <person name="Ovchinnikova G."/>
            <person name="Lu M."/>
            <person name="Detter J.C."/>
            <person name="Tapia R."/>
            <person name="Han C."/>
            <person name="Land M."/>
            <person name="Hauser L."/>
            <person name="Markowitz V."/>
            <person name="Cheng J.-F."/>
            <person name="Hugenholtz P."/>
            <person name="Woyke T."/>
            <person name="Wu D."/>
            <person name="Spring S."/>
            <person name="Schroeder M."/>
            <person name="Brambilla E."/>
            <person name="Klenk H.-P."/>
            <person name="Eisen J.A."/>
        </authorList>
    </citation>
    <scope>NUCLEOTIDE SEQUENCE [LARGE SCALE GENOMIC DNA]</scope>
    <source>
        <strain evidence="19">ATCC BAA-1237 / DSM 17374 / SPN1</strain>
    </source>
</reference>
<evidence type="ECO:0000256" key="13">
    <source>
        <dbReference type="ARBA" id="ARBA00048988"/>
    </source>
</evidence>
<name>F4GI40_PARC1</name>
<evidence type="ECO:0000256" key="11">
    <source>
        <dbReference type="ARBA" id="ARBA00034617"/>
    </source>
</evidence>
<dbReference type="GO" id="GO:0000725">
    <property type="term" value="P:recombinational repair"/>
    <property type="evidence" value="ECO:0007669"/>
    <property type="project" value="TreeGrafter"/>
</dbReference>
<evidence type="ECO:0000313" key="19">
    <source>
        <dbReference type="Proteomes" id="UP000007939"/>
    </source>
</evidence>
<dbReference type="GO" id="GO:0043138">
    <property type="term" value="F:3'-5' DNA helicase activity"/>
    <property type="evidence" value="ECO:0007669"/>
    <property type="project" value="UniProtKB-EC"/>
</dbReference>
<evidence type="ECO:0000256" key="14">
    <source>
        <dbReference type="PROSITE-ProRule" id="PRU00560"/>
    </source>
</evidence>
<dbReference type="RefSeq" id="WP_013740033.1">
    <property type="nucleotide sequence ID" value="NC_015436.1"/>
</dbReference>
<evidence type="ECO:0000256" key="6">
    <source>
        <dbReference type="ARBA" id="ARBA00022839"/>
    </source>
</evidence>
<comment type="catalytic activity">
    <reaction evidence="13">
        <text>ATP + H2O = ADP + phosphate + H(+)</text>
        <dbReference type="Rhea" id="RHEA:13065"/>
        <dbReference type="ChEBI" id="CHEBI:15377"/>
        <dbReference type="ChEBI" id="CHEBI:15378"/>
        <dbReference type="ChEBI" id="CHEBI:30616"/>
        <dbReference type="ChEBI" id="CHEBI:43474"/>
        <dbReference type="ChEBI" id="CHEBI:456216"/>
        <dbReference type="EC" id="5.6.2.4"/>
    </reaction>
</comment>
<dbReference type="PANTHER" id="PTHR11070:SF67">
    <property type="entry name" value="DNA 3'-5' HELICASE"/>
    <property type="match status" value="1"/>
</dbReference>
<dbReference type="Pfam" id="PF13361">
    <property type="entry name" value="UvrD_C"/>
    <property type="match status" value="1"/>
</dbReference>
<keyword evidence="19" id="KW-1185">Reference proteome</keyword>
<dbReference type="PANTHER" id="PTHR11070">
    <property type="entry name" value="UVRD / RECB / PCRA DNA HELICASE FAMILY MEMBER"/>
    <property type="match status" value="1"/>
</dbReference>
<keyword evidence="8" id="KW-0238">DNA-binding</keyword>
<evidence type="ECO:0000259" key="17">
    <source>
        <dbReference type="PROSITE" id="PS51217"/>
    </source>
</evidence>
<evidence type="ECO:0000256" key="12">
    <source>
        <dbReference type="ARBA" id="ARBA00034808"/>
    </source>
</evidence>
<comment type="catalytic activity">
    <reaction evidence="11">
        <text>Couples ATP hydrolysis with the unwinding of duplex DNA by translocating in the 3'-5' direction.</text>
        <dbReference type="EC" id="5.6.2.4"/>
    </reaction>
</comment>
<dbReference type="InterPro" id="IPR014017">
    <property type="entry name" value="DNA_helicase_UvrD-like_C"/>
</dbReference>
<evidence type="ECO:0000256" key="3">
    <source>
        <dbReference type="ARBA" id="ARBA00022763"/>
    </source>
</evidence>
<feature type="binding site" evidence="14">
    <location>
        <begin position="47"/>
        <end position="54"/>
    </location>
    <ligand>
        <name>ATP</name>
        <dbReference type="ChEBI" id="CHEBI:30616"/>
    </ligand>
</feature>
<evidence type="ECO:0000259" key="16">
    <source>
        <dbReference type="PROSITE" id="PS51198"/>
    </source>
</evidence>
<dbReference type="InterPro" id="IPR014016">
    <property type="entry name" value="UvrD-like_ATP-bd"/>
</dbReference>
<evidence type="ECO:0000256" key="4">
    <source>
        <dbReference type="ARBA" id="ARBA00022801"/>
    </source>
</evidence>
<accession>F4GI40</accession>
<dbReference type="Gene3D" id="3.90.320.10">
    <property type="match status" value="1"/>
</dbReference>
<dbReference type="Pfam" id="PF00580">
    <property type="entry name" value="UvrD-helicase"/>
    <property type="match status" value="1"/>
</dbReference>
<organism evidence="18 19">
    <name type="scientific">Parasphaerochaeta coccoides (strain ATCC BAA-1237 / DSM 17374 / SPN1)</name>
    <name type="common">Sphaerochaeta coccoides</name>
    <dbReference type="NCBI Taxonomy" id="760011"/>
    <lineage>
        <taxon>Bacteria</taxon>
        <taxon>Pseudomonadati</taxon>
        <taxon>Spirochaetota</taxon>
        <taxon>Spirochaetia</taxon>
        <taxon>Spirochaetales</taxon>
        <taxon>Sphaerochaetaceae</taxon>
        <taxon>Parasphaerochaeta</taxon>
    </lineage>
</organism>
<dbReference type="PROSITE" id="PS51217">
    <property type="entry name" value="UVRD_HELICASE_CTER"/>
    <property type="match status" value="1"/>
</dbReference>
<dbReference type="EMBL" id="CP002659">
    <property type="protein sequence ID" value="AEC02638.1"/>
    <property type="molecule type" value="Genomic_DNA"/>
</dbReference>
<dbReference type="OrthoDB" id="9810135at2"/>
<dbReference type="Gene3D" id="1.10.486.10">
    <property type="entry name" value="PCRA, domain 4"/>
    <property type="match status" value="1"/>
</dbReference>
<dbReference type="eggNOG" id="COG1074">
    <property type="taxonomic scope" value="Bacteria"/>
</dbReference>
<keyword evidence="2 14" id="KW-0547">Nucleotide-binding</keyword>
<evidence type="ECO:0000256" key="2">
    <source>
        <dbReference type="ARBA" id="ARBA00022741"/>
    </source>
</evidence>
<evidence type="ECO:0000313" key="18">
    <source>
        <dbReference type="EMBL" id="AEC02638.1"/>
    </source>
</evidence>
<dbReference type="STRING" id="760011.Spico_1434"/>
<dbReference type="GO" id="GO:0005524">
    <property type="term" value="F:ATP binding"/>
    <property type="evidence" value="ECO:0007669"/>
    <property type="project" value="UniProtKB-UniRule"/>
</dbReference>
<protein>
    <recommendedName>
        <fullName evidence="12">DNA 3'-5' helicase</fullName>
        <ecNumber evidence="12">5.6.2.4</ecNumber>
    </recommendedName>
</protein>
<keyword evidence="10" id="KW-0413">Isomerase</keyword>
<feature type="compositionally biased region" description="Basic and acidic residues" evidence="15">
    <location>
        <begin position="665"/>
        <end position="680"/>
    </location>
</feature>
<evidence type="ECO:0000256" key="7">
    <source>
        <dbReference type="ARBA" id="ARBA00022840"/>
    </source>
</evidence>
<evidence type="ECO:0000256" key="9">
    <source>
        <dbReference type="ARBA" id="ARBA00023204"/>
    </source>
</evidence>
<reference evidence="18 19" key="2">
    <citation type="journal article" date="2012" name="Stand. Genomic Sci.">
        <title>Complete genome sequence of the termite hindgut bacterium Spirochaeta coccoides type strain (SPN1(T)), reclassification in the genus Sphaerochaeta as Sphaerochaeta coccoides comb. nov. and emendations of the family Spirochaetaceae and the genus Sphaerochaeta.</title>
        <authorList>
            <person name="Abt B."/>
            <person name="Han C."/>
            <person name="Scheuner C."/>
            <person name="Lu M."/>
            <person name="Lapidus A."/>
            <person name="Nolan M."/>
            <person name="Lucas S."/>
            <person name="Hammon N."/>
            <person name="Deshpande S."/>
            <person name="Cheng J.F."/>
            <person name="Tapia R."/>
            <person name="Goodwin L.A."/>
            <person name="Pitluck S."/>
            <person name="Liolios K."/>
            <person name="Pagani I."/>
            <person name="Ivanova N."/>
            <person name="Mavromatis K."/>
            <person name="Mikhailova N."/>
            <person name="Huntemann M."/>
            <person name="Pati A."/>
            <person name="Chen A."/>
            <person name="Palaniappan K."/>
            <person name="Land M."/>
            <person name="Hauser L."/>
            <person name="Brambilla E.M."/>
            <person name="Rohde M."/>
            <person name="Spring S."/>
            <person name="Gronow S."/>
            <person name="Goker M."/>
            <person name="Woyke T."/>
            <person name="Bristow J."/>
            <person name="Eisen J.A."/>
            <person name="Markowitz V."/>
            <person name="Hugenholtz P."/>
            <person name="Kyrpides N.C."/>
            <person name="Klenk H.P."/>
            <person name="Detter J.C."/>
        </authorList>
    </citation>
    <scope>NUCLEOTIDE SEQUENCE [LARGE SCALE GENOMIC DNA]</scope>
    <source>
        <strain evidence="19">ATCC BAA-1237 / DSM 17374 / SPN1</strain>
    </source>
</reference>
<dbReference type="InterPro" id="IPR011335">
    <property type="entry name" value="Restrct_endonuc-II-like"/>
</dbReference>
<dbReference type="AlphaFoldDB" id="F4GI40"/>
<dbReference type="EC" id="5.6.2.4" evidence="12"/>
<keyword evidence="5 14" id="KW-0347">Helicase</keyword>
<feature type="domain" description="UvrD-like helicase C-terminal" evidence="17">
    <location>
        <begin position="486"/>
        <end position="818"/>
    </location>
</feature>
<evidence type="ECO:0000256" key="10">
    <source>
        <dbReference type="ARBA" id="ARBA00023235"/>
    </source>
</evidence>
<dbReference type="GO" id="GO:0003677">
    <property type="term" value="F:DNA binding"/>
    <property type="evidence" value="ECO:0007669"/>
    <property type="project" value="UniProtKB-KW"/>
</dbReference>
<sequence length="1218" mass="135714">MNTKMNTEMNANTASLTFADVLARTGRRLDDNQRRAVDCDSNCVVSAGAGSGKTTVLTYRFIRLLIEGKAHADQILTLTFTRKAAAEMHERIHALVSSLRDDPLMASELARFPQAQISTLDSFCSAIVRSDCIRYGITGDFSIDDDATTRFASVVASRLLADAQDEGARLLSVFYSPDVLVDEFLVPLATGGMDITRPLDAEADTLMVQNYFGDQLSSVLTGMEEICRQIERLDGSGVPATVRKACDIASSFLSLVNGWRASKDFAAIGDFCQDAETKWRKPGQVKAGSALAELKDITPEYVVMRDKVGLFASALSSRGNLLPIYRFLQRYQEEFFLRKRAAGILTFSDVARLAVDILLTNPAVRTFYKNRFSHIMIDEFQDNNHLQKDLLYLLAERQDLCGAAIPVARELEKGKLFFVGDEKQSIYRFRGADVSVFKQLGHEIEEAGGIALELGTNYRTEPALISLFNTLFPGVMGSGGEDYEADFRPLGSRSPSPGLLSRFTMMHQELNDLEDDPEDPWLATDEAEASAVADIIEEMLATDAYCVPDGTGGLRRPHPLEIGLLFRTGGGQISYEKAFRARHIPYSLQVSRALLLEAPVNDLYSWLQLCAYPSDGIAYAAALRSPLCGIMDASLVPILRAYNGLDSTNDSTRDPKGQSQDDDQNERQTDRQTDRQNERHERKYPMWVPFAEPATADIPCFGSVAPDVKERYLHGCSLYRKLHEKVEAGSVADALSFLWHEGGYRLFLVSHASYHVYLEHFDSLWELALQFDRSGRSLLAFLDYLRPRLGQNEKLDEMELLREEPEGVQMLTIHKSKGLEFPIVIISGMGKGGANQKTPAWFPLELEPSSALPQGRTVPVPLHMDPENSFKTGNAVYYQAKEELRSREEAELKRLLYVALTRAQYHLVLSGSDTAKTSGKDSEKKYLYSMVAENLDGNLQGDGLSYPLCDSRTIEPVRRKDFYGQSFTPSVSSIVVKAWYEDGQAVHVDTTTLRRAVTAPSENLTTASIVEVEREMEGEAEGAELPACPSDGLIRTNNLQARFGTYVHALISHALTSSAQGLQAQESQSPELQSSGSYVFPQGKKREKLFPDGMPEGVDARAFTRMLHDGEQLARNFLESTFWKNVSAQMVSCESEVPFFMRRDENGRNIVYEGIADLVVTLPDRVLVVDFKTDTFRVPRIHERQLGIYREAFSRLTRKKTEAAVCYLRSPDDVALLG</sequence>
<keyword evidence="4 14" id="KW-0378">Hydrolase</keyword>
<evidence type="ECO:0000256" key="1">
    <source>
        <dbReference type="ARBA" id="ARBA00022722"/>
    </source>
</evidence>
<dbReference type="SUPFAM" id="SSF52540">
    <property type="entry name" value="P-loop containing nucleoside triphosphate hydrolases"/>
    <property type="match status" value="1"/>
</dbReference>
<dbReference type="PROSITE" id="PS51198">
    <property type="entry name" value="UVRD_HELICASE_ATP_BIND"/>
    <property type="match status" value="1"/>
</dbReference>